<proteinExistence type="predicted"/>
<reference evidence="2 3" key="1">
    <citation type="submission" date="2015-07" db="EMBL/GenBank/DDBJ databases">
        <title>The genome of Habropoda laboriosa.</title>
        <authorList>
            <person name="Pan H."/>
            <person name="Kapheim K."/>
        </authorList>
    </citation>
    <scope>NUCLEOTIDE SEQUENCE [LARGE SCALE GENOMIC DNA]</scope>
    <source>
        <strain evidence="2">0110345459</strain>
    </source>
</reference>
<evidence type="ECO:0008006" key="4">
    <source>
        <dbReference type="Google" id="ProtNLM"/>
    </source>
</evidence>
<feature type="compositionally biased region" description="Basic and acidic residues" evidence="1">
    <location>
        <begin position="8"/>
        <end position="24"/>
    </location>
</feature>
<feature type="non-terminal residue" evidence="2">
    <location>
        <position position="1"/>
    </location>
</feature>
<evidence type="ECO:0000313" key="2">
    <source>
        <dbReference type="EMBL" id="KOC64275.1"/>
    </source>
</evidence>
<protein>
    <recommendedName>
        <fullName evidence="4">Histone-lysine N-methyltransferase SETMAR</fullName>
    </recommendedName>
</protein>
<sequence>RSGRPRLVRSENVKRVEESVREKSTTSNRKRSGQLGLSRTSQRRIFTNDLHSYPYEVPLVQEFKPLDYLRL</sequence>
<accession>A0A0L7R098</accession>
<gene>
    <name evidence="2" type="ORF">WH47_01982</name>
</gene>
<evidence type="ECO:0000256" key="1">
    <source>
        <dbReference type="SAM" id="MobiDB-lite"/>
    </source>
</evidence>
<dbReference type="AlphaFoldDB" id="A0A0L7R098"/>
<name>A0A0L7R098_9HYME</name>
<keyword evidence="3" id="KW-1185">Reference proteome</keyword>
<dbReference type="EMBL" id="KQ414671">
    <property type="protein sequence ID" value="KOC64275.1"/>
    <property type="molecule type" value="Genomic_DNA"/>
</dbReference>
<organism evidence="2 3">
    <name type="scientific">Habropoda laboriosa</name>
    <dbReference type="NCBI Taxonomy" id="597456"/>
    <lineage>
        <taxon>Eukaryota</taxon>
        <taxon>Metazoa</taxon>
        <taxon>Ecdysozoa</taxon>
        <taxon>Arthropoda</taxon>
        <taxon>Hexapoda</taxon>
        <taxon>Insecta</taxon>
        <taxon>Pterygota</taxon>
        <taxon>Neoptera</taxon>
        <taxon>Endopterygota</taxon>
        <taxon>Hymenoptera</taxon>
        <taxon>Apocrita</taxon>
        <taxon>Aculeata</taxon>
        <taxon>Apoidea</taxon>
        <taxon>Anthophila</taxon>
        <taxon>Apidae</taxon>
        <taxon>Habropoda</taxon>
    </lineage>
</organism>
<feature type="region of interest" description="Disordered" evidence="1">
    <location>
        <begin position="1"/>
        <end position="41"/>
    </location>
</feature>
<evidence type="ECO:0000313" key="3">
    <source>
        <dbReference type="Proteomes" id="UP000053825"/>
    </source>
</evidence>
<dbReference type="Proteomes" id="UP000053825">
    <property type="component" value="Unassembled WGS sequence"/>
</dbReference>